<organism evidence="1 2">
    <name type="scientific">Marinobacterium lacunae</name>
    <dbReference type="NCBI Taxonomy" id="1232683"/>
    <lineage>
        <taxon>Bacteria</taxon>
        <taxon>Pseudomonadati</taxon>
        <taxon>Pseudomonadota</taxon>
        <taxon>Gammaproteobacteria</taxon>
        <taxon>Oceanospirillales</taxon>
        <taxon>Oceanospirillaceae</taxon>
        <taxon>Marinobacterium</taxon>
    </lineage>
</organism>
<dbReference type="eggNOG" id="ENOG502ZBV5">
    <property type="taxonomic scope" value="Bacteria"/>
</dbReference>
<dbReference type="EMBL" id="JMQN01000015">
    <property type="protein sequence ID" value="KEA64666.1"/>
    <property type="molecule type" value="Genomic_DNA"/>
</dbReference>
<dbReference type="Pfam" id="PF19788">
    <property type="entry name" value="DUF6272"/>
    <property type="match status" value="1"/>
</dbReference>
<evidence type="ECO:0000313" key="1">
    <source>
        <dbReference type="EMBL" id="KEA64666.1"/>
    </source>
</evidence>
<dbReference type="AlphaFoldDB" id="A0A081G1L1"/>
<dbReference type="STRING" id="1232683.ADIMK_1119"/>
<protein>
    <submittedName>
        <fullName evidence="1">Uncharacterized protein</fullName>
    </submittedName>
</protein>
<dbReference type="RefSeq" id="WP_197027484.1">
    <property type="nucleotide sequence ID" value="NZ_JMQN01000015.1"/>
</dbReference>
<dbReference type="PATRIC" id="fig|1232683.4.peg.1109"/>
<dbReference type="InterPro" id="IPR046239">
    <property type="entry name" value="DUF6272"/>
</dbReference>
<sequence>MDIQAIEKILDADGIVFLTYGGFITQSLIAGMTDALERESEKKDLNQGLANNIFVIFIELSQNMMNYSKSREVEGDTFDPKGLIMVGKGENDAYYVLSQNILNDSDKNKILPKLEEIGQLDNDGLKKRYRELRKTGRDSHGQGAGIGFYEIAKRCESISYEFIPIGEGKYYFQFKAIVK</sequence>
<dbReference type="NCBIfam" id="NF038262">
    <property type="entry name" value="SiaB_fam_kinase"/>
    <property type="match status" value="1"/>
</dbReference>
<gene>
    <name evidence="1" type="ORF">ADIMK_1119</name>
</gene>
<name>A0A081G1L1_9GAMM</name>
<proteinExistence type="predicted"/>
<dbReference type="Proteomes" id="UP000028252">
    <property type="component" value="Unassembled WGS sequence"/>
</dbReference>
<accession>A0A081G1L1</accession>
<reference evidence="1 2" key="1">
    <citation type="submission" date="2014-04" db="EMBL/GenBank/DDBJ databases">
        <title>Marinobacterium kochiensis sp. nov., isolated from sediment sample collected from Kochi backwaters in Kerala, India.</title>
        <authorList>
            <person name="Singh A."/>
            <person name="Pinnaka A.K."/>
        </authorList>
    </citation>
    <scope>NUCLEOTIDE SEQUENCE [LARGE SCALE GENOMIC DNA]</scope>
    <source>
        <strain evidence="1 2">AK27</strain>
    </source>
</reference>
<comment type="caution">
    <text evidence="1">The sequence shown here is derived from an EMBL/GenBank/DDBJ whole genome shotgun (WGS) entry which is preliminary data.</text>
</comment>
<evidence type="ECO:0000313" key="2">
    <source>
        <dbReference type="Proteomes" id="UP000028252"/>
    </source>
</evidence>
<keyword evidence="2" id="KW-1185">Reference proteome</keyword>